<feature type="transmembrane region" description="Helical" evidence="9">
    <location>
        <begin position="101"/>
        <end position="123"/>
    </location>
</feature>
<feature type="transmembrane region" description="Helical" evidence="9">
    <location>
        <begin position="325"/>
        <end position="344"/>
    </location>
</feature>
<comment type="caution">
    <text evidence="10">The sequence shown here is derived from an EMBL/GenBank/DDBJ whole genome shotgun (WGS) entry which is preliminary data.</text>
</comment>
<accession>A0A6M1TYL4</accession>
<evidence type="ECO:0000256" key="7">
    <source>
        <dbReference type="ARBA" id="ARBA00023136"/>
    </source>
</evidence>
<protein>
    <submittedName>
        <fullName evidence="10">AI-2E family transporter</fullName>
    </submittedName>
</protein>
<proteinExistence type="inferred from homology"/>
<feature type="compositionally biased region" description="Basic and acidic residues" evidence="8">
    <location>
        <begin position="607"/>
        <end position="618"/>
    </location>
</feature>
<dbReference type="GO" id="GO:0005886">
    <property type="term" value="C:plasma membrane"/>
    <property type="evidence" value="ECO:0007669"/>
    <property type="project" value="UniProtKB-SubCell"/>
</dbReference>
<keyword evidence="7 9" id="KW-0472">Membrane</keyword>
<evidence type="ECO:0000256" key="5">
    <source>
        <dbReference type="ARBA" id="ARBA00022692"/>
    </source>
</evidence>
<evidence type="ECO:0000256" key="4">
    <source>
        <dbReference type="ARBA" id="ARBA00022475"/>
    </source>
</evidence>
<dbReference type="Proteomes" id="UP000474758">
    <property type="component" value="Unassembled WGS sequence"/>
</dbReference>
<reference evidence="10 11" key="1">
    <citation type="submission" date="2020-02" db="EMBL/GenBank/DDBJ databases">
        <title>Rhodobacter translucens sp. nov., a novel bacterium isolated from activated sludge.</title>
        <authorList>
            <person name="Liu J."/>
        </authorList>
    </citation>
    <scope>NUCLEOTIDE SEQUENCE [LARGE SCALE GENOMIC DNA]</scope>
    <source>
        <strain evidence="10 11">HX-7-19</strain>
    </source>
</reference>
<organism evidence="10 11">
    <name type="scientific">Paragemmobacter kunshanensis</name>
    <dbReference type="NCBI Taxonomy" id="2583234"/>
    <lineage>
        <taxon>Bacteria</taxon>
        <taxon>Pseudomonadati</taxon>
        <taxon>Pseudomonadota</taxon>
        <taxon>Alphaproteobacteria</taxon>
        <taxon>Rhodobacterales</taxon>
        <taxon>Paracoccaceae</taxon>
        <taxon>Paragemmobacter</taxon>
    </lineage>
</organism>
<sequence>MMVTGQEQAPMVPVSGDRSGAGSGGERRAVRDGSGAEEGARPAKARQSVVSLTTLAVITVVCAILYLARDLFLPLALGMLCAFVLTPLVNALRRRGLTERWAVVLTVLATAALVGGFVLAFAYQLSLIGANLPLYQGNVLSKLDAFLEMGKESRMVAQLQAMVADISDRLAAAEGGQGAQDAGPVRVELIETTSLSDWLTGVILPALEPVAISGLIAVVVVFALLERAALRDRLVILIGGSNILATSRLLGEAGSRVSSYLVAQLVVNVVYAVPIWLGLWLIGVPNALFFGIVTLILRFVPYIGTAISVVLPLVMAFAVAPDWSLVLWTVALFAGVELITSNVVEPRFYGRRTGLSPLAVIVSAMFWTWLWGPMGLIIATPLTVCLVVIGHHVPSLRVFSILLGDNPVLEETARLYDRLLTGHSFALDEASVLAAGEARMSREIAEFYDRKAIPALAMAQADQETGLLSDAQANRMADAVLDQVERLDAVIEEAAGLDGDSPLPGAGRRVVVTGARTVLDEAVAGMLAQVMRAEGAETRVLSWRAVQAEAVQAFGAEVIVLTSLDREAGAAVAVRLRQLRRRFPALRVVLAVWSAPEEGGGVSAPSRDGEEHASGMAETLERAFGLDRTVGRG</sequence>
<feature type="region of interest" description="Disordered" evidence="8">
    <location>
        <begin position="1"/>
        <end position="40"/>
    </location>
</feature>
<evidence type="ECO:0000256" key="1">
    <source>
        <dbReference type="ARBA" id="ARBA00004651"/>
    </source>
</evidence>
<dbReference type="AlphaFoldDB" id="A0A6M1TYL4"/>
<evidence type="ECO:0000256" key="6">
    <source>
        <dbReference type="ARBA" id="ARBA00022989"/>
    </source>
</evidence>
<dbReference type="EMBL" id="JAALFE010000004">
    <property type="protein sequence ID" value="NGQ90304.1"/>
    <property type="molecule type" value="Genomic_DNA"/>
</dbReference>
<keyword evidence="3" id="KW-0813">Transport</keyword>
<keyword evidence="11" id="KW-1185">Reference proteome</keyword>
<keyword evidence="6 9" id="KW-1133">Transmembrane helix</keyword>
<evidence type="ECO:0000256" key="2">
    <source>
        <dbReference type="ARBA" id="ARBA00009773"/>
    </source>
</evidence>
<feature type="transmembrane region" description="Helical" evidence="9">
    <location>
        <begin position="202"/>
        <end position="225"/>
    </location>
</feature>
<comment type="subcellular location">
    <subcellularLocation>
        <location evidence="1">Cell membrane</location>
        <topology evidence="1">Multi-pass membrane protein</topology>
    </subcellularLocation>
</comment>
<keyword evidence="4" id="KW-1003">Cell membrane</keyword>
<comment type="similarity">
    <text evidence="2">Belongs to the autoinducer-2 exporter (AI-2E) (TC 2.A.86) family.</text>
</comment>
<evidence type="ECO:0000256" key="9">
    <source>
        <dbReference type="SAM" id="Phobius"/>
    </source>
</evidence>
<evidence type="ECO:0000256" key="8">
    <source>
        <dbReference type="SAM" id="MobiDB-lite"/>
    </source>
</evidence>
<gene>
    <name evidence="10" type="ORF">G5V65_05300</name>
</gene>
<dbReference type="InterPro" id="IPR002549">
    <property type="entry name" value="AI-2E-like"/>
</dbReference>
<dbReference type="PANTHER" id="PTHR21716">
    <property type="entry name" value="TRANSMEMBRANE PROTEIN"/>
    <property type="match status" value="1"/>
</dbReference>
<evidence type="ECO:0000313" key="11">
    <source>
        <dbReference type="Proteomes" id="UP000474758"/>
    </source>
</evidence>
<feature type="transmembrane region" description="Helical" evidence="9">
    <location>
        <begin position="72"/>
        <end position="89"/>
    </location>
</feature>
<evidence type="ECO:0000313" key="10">
    <source>
        <dbReference type="EMBL" id="NGQ90304.1"/>
    </source>
</evidence>
<feature type="transmembrane region" description="Helical" evidence="9">
    <location>
        <begin position="234"/>
        <end position="251"/>
    </location>
</feature>
<feature type="transmembrane region" description="Helical" evidence="9">
    <location>
        <begin position="49"/>
        <end position="66"/>
    </location>
</feature>
<evidence type="ECO:0000256" key="3">
    <source>
        <dbReference type="ARBA" id="ARBA00022448"/>
    </source>
</evidence>
<name>A0A6M1TYL4_9RHOB</name>
<dbReference type="RefSeq" id="WP_165047628.1">
    <property type="nucleotide sequence ID" value="NZ_JAALFE010000004.1"/>
</dbReference>
<feature type="transmembrane region" description="Helical" evidence="9">
    <location>
        <begin position="271"/>
        <end position="292"/>
    </location>
</feature>
<dbReference type="Pfam" id="PF01594">
    <property type="entry name" value="AI-2E_transport"/>
    <property type="match status" value="1"/>
</dbReference>
<feature type="transmembrane region" description="Helical" evidence="9">
    <location>
        <begin position="353"/>
        <end position="370"/>
    </location>
</feature>
<feature type="transmembrane region" description="Helical" evidence="9">
    <location>
        <begin position="299"/>
        <end position="319"/>
    </location>
</feature>
<keyword evidence="5 9" id="KW-0812">Transmembrane</keyword>
<dbReference type="PANTHER" id="PTHR21716:SF53">
    <property type="entry name" value="PERMEASE PERM-RELATED"/>
    <property type="match status" value="1"/>
</dbReference>
<feature type="region of interest" description="Disordered" evidence="8">
    <location>
        <begin position="597"/>
        <end position="618"/>
    </location>
</feature>